<reference evidence="2 3" key="1">
    <citation type="submission" date="2019-10" db="EMBL/GenBank/DDBJ databases">
        <title>Rudanella paleaurantiibacter sp. nov., isolated from sludge.</title>
        <authorList>
            <person name="Xu S.Q."/>
        </authorList>
    </citation>
    <scope>NUCLEOTIDE SEQUENCE [LARGE SCALE GENOMIC DNA]</scope>
    <source>
        <strain evidence="2 3">HX-22-17</strain>
    </source>
</reference>
<sequence length="347" mass="39435">MKRFNGLILTGLLISLTAIQTIARGTTDSLIVQFANQTRMVIYGPNREAIKNLSSYDLNKIVREMGMKLDSVPDGQTSIRIEGKDGDRYLRDTVIVITRGKDGKQGEEGGIRIIVRRDGKTASDSNRVDKEYNIDRLRKKRSNNTDWRVKTDILVGLNTLIVPTESGVYDPALYELRPIGSRFVGISFGQRPTLIKGKKARLSIHYALEINWNNFMFDNPVTPVRGPNRVEFATIQEPIDKTKLTVCNLQLPVVPRLSFYNQDGRKVFHFGAGAYAGYRVDSYSMIKYGRRDKDRDHDRYFLNDLRYGLMAHLGILKTNFFVKYDLTPLFQAEKGPQARALSFGISL</sequence>
<evidence type="ECO:0000313" key="2">
    <source>
        <dbReference type="EMBL" id="KAB7731658.1"/>
    </source>
</evidence>
<feature type="domain" description="Outer membrane protein beta-barrel" evidence="1">
    <location>
        <begin position="194"/>
        <end position="325"/>
    </location>
</feature>
<gene>
    <name evidence="2" type="ORF">F5984_05365</name>
</gene>
<comment type="caution">
    <text evidence="2">The sequence shown here is derived from an EMBL/GenBank/DDBJ whole genome shotgun (WGS) entry which is preliminary data.</text>
</comment>
<protein>
    <submittedName>
        <fullName evidence="2">Outer membrane beta-barrel protein</fullName>
    </submittedName>
</protein>
<dbReference type="Pfam" id="PF13568">
    <property type="entry name" value="OMP_b-brl_2"/>
    <property type="match status" value="1"/>
</dbReference>
<organism evidence="2 3">
    <name type="scientific">Rudanella paleaurantiibacter</name>
    <dbReference type="NCBI Taxonomy" id="2614655"/>
    <lineage>
        <taxon>Bacteria</taxon>
        <taxon>Pseudomonadati</taxon>
        <taxon>Bacteroidota</taxon>
        <taxon>Cytophagia</taxon>
        <taxon>Cytophagales</taxon>
        <taxon>Cytophagaceae</taxon>
        <taxon>Rudanella</taxon>
    </lineage>
</organism>
<dbReference type="Proteomes" id="UP000488299">
    <property type="component" value="Unassembled WGS sequence"/>
</dbReference>
<dbReference type="EMBL" id="WELI01000002">
    <property type="protein sequence ID" value="KAB7731658.1"/>
    <property type="molecule type" value="Genomic_DNA"/>
</dbReference>
<proteinExistence type="predicted"/>
<dbReference type="InterPro" id="IPR025665">
    <property type="entry name" value="Beta-barrel_OMP_2"/>
</dbReference>
<evidence type="ECO:0000313" key="3">
    <source>
        <dbReference type="Proteomes" id="UP000488299"/>
    </source>
</evidence>
<dbReference type="AlphaFoldDB" id="A0A7J5U1Y2"/>
<keyword evidence="3" id="KW-1185">Reference proteome</keyword>
<name>A0A7J5U1Y2_9BACT</name>
<evidence type="ECO:0000259" key="1">
    <source>
        <dbReference type="Pfam" id="PF13568"/>
    </source>
</evidence>
<accession>A0A7J5U1Y2</accession>
<dbReference type="RefSeq" id="WP_152123260.1">
    <property type="nucleotide sequence ID" value="NZ_WELI01000002.1"/>
</dbReference>